<sequence length="140" mass="15873">MSETPEEVVIPAGALASSAVRVDTWLWATRQLKSRSQATAAVRAGHVRVNGEAVKAAYKVRVGDEVRLRIEGFDRILGVNLLLNKRVSYPQARTAYDDRTPERPRVHIPVAMREKGSGRPTKKERRELDRLRGYDSHEHY</sequence>
<dbReference type="Pfam" id="PF01479">
    <property type="entry name" value="S4"/>
    <property type="match status" value="1"/>
</dbReference>
<evidence type="ECO:0000313" key="8">
    <source>
        <dbReference type="Proteomes" id="UP000054686"/>
    </source>
</evidence>
<feature type="compositionally biased region" description="Basic and acidic residues" evidence="5">
    <location>
        <begin position="124"/>
        <end position="140"/>
    </location>
</feature>
<evidence type="ECO:0000256" key="2">
    <source>
        <dbReference type="ARBA" id="ARBA00022884"/>
    </source>
</evidence>
<proteinExistence type="inferred from homology"/>
<keyword evidence="2 4" id="KW-0694">RNA-binding</keyword>
<dbReference type="SMART" id="SM00363">
    <property type="entry name" value="S4"/>
    <property type="match status" value="1"/>
</dbReference>
<dbReference type="Proteomes" id="UP000054686">
    <property type="component" value="Unassembled WGS sequence"/>
</dbReference>
<evidence type="ECO:0000256" key="4">
    <source>
        <dbReference type="PROSITE-ProRule" id="PRU00182"/>
    </source>
</evidence>
<name>A0A0V8RYQ9_9ACTO</name>
<dbReference type="InterPro" id="IPR002942">
    <property type="entry name" value="S4_RNA-bd"/>
</dbReference>
<dbReference type="AlphaFoldDB" id="A0A0V8RYQ9"/>
<dbReference type="CDD" id="cd00165">
    <property type="entry name" value="S4"/>
    <property type="match status" value="1"/>
</dbReference>
<dbReference type="RefSeq" id="WP_060565862.1">
    <property type="nucleotide sequence ID" value="NZ_CP040006.1"/>
</dbReference>
<dbReference type="InterPro" id="IPR036986">
    <property type="entry name" value="S4_RNA-bd_sf"/>
</dbReference>
<dbReference type="EMBL" id="LLVT01000001">
    <property type="protein sequence ID" value="KSW13082.1"/>
    <property type="molecule type" value="Genomic_DNA"/>
</dbReference>
<accession>A0A0V8RYQ9</accession>
<gene>
    <name evidence="7" type="ORF">APY09_01590</name>
</gene>
<evidence type="ECO:0000256" key="1">
    <source>
        <dbReference type="ARBA" id="ARBA00008396"/>
    </source>
</evidence>
<dbReference type="GO" id="GO:0003727">
    <property type="term" value="F:single-stranded RNA binding"/>
    <property type="evidence" value="ECO:0007669"/>
    <property type="project" value="InterPro"/>
</dbReference>
<evidence type="ECO:0000259" key="6">
    <source>
        <dbReference type="SMART" id="SM00363"/>
    </source>
</evidence>
<feature type="domain" description="RNA-binding S4" evidence="6">
    <location>
        <begin position="20"/>
        <end position="77"/>
    </location>
</feature>
<evidence type="ECO:0000256" key="3">
    <source>
        <dbReference type="ARBA" id="ARBA00023125"/>
    </source>
</evidence>
<feature type="compositionally biased region" description="Basic and acidic residues" evidence="5">
    <location>
        <begin position="95"/>
        <end position="105"/>
    </location>
</feature>
<organism evidence="7 8">
    <name type="scientific">Schaalia odontolytica</name>
    <dbReference type="NCBI Taxonomy" id="1660"/>
    <lineage>
        <taxon>Bacteria</taxon>
        <taxon>Bacillati</taxon>
        <taxon>Actinomycetota</taxon>
        <taxon>Actinomycetes</taxon>
        <taxon>Actinomycetales</taxon>
        <taxon>Actinomycetaceae</taxon>
        <taxon>Schaalia</taxon>
    </lineage>
</organism>
<dbReference type="GO" id="GO:0034605">
    <property type="term" value="P:cellular response to heat"/>
    <property type="evidence" value="ECO:0007669"/>
    <property type="project" value="InterPro"/>
</dbReference>
<reference evidence="7 8" key="1">
    <citation type="submission" date="2015-10" db="EMBL/GenBank/DDBJ databases">
        <title>Draft Genome of Actinomyces odontolyticus subsp. actinosynbacter strain XH001.</title>
        <authorList>
            <person name="Mclean J.S."/>
            <person name="He X."/>
        </authorList>
    </citation>
    <scope>NUCLEOTIDE SEQUENCE [LARGE SCALE GENOMIC DNA]</scope>
    <source>
        <strain evidence="7 8">XH001</strain>
    </source>
</reference>
<dbReference type="GO" id="GO:0003677">
    <property type="term" value="F:DNA binding"/>
    <property type="evidence" value="ECO:0007669"/>
    <property type="project" value="UniProtKB-KW"/>
</dbReference>
<keyword evidence="3" id="KW-0238">DNA-binding</keyword>
<dbReference type="SUPFAM" id="SSF55174">
    <property type="entry name" value="Alpha-L RNA-binding motif"/>
    <property type="match status" value="1"/>
</dbReference>
<comment type="caution">
    <text evidence="7">The sequence shown here is derived from an EMBL/GenBank/DDBJ whole genome shotgun (WGS) entry which is preliminary data.</text>
</comment>
<dbReference type="GO" id="GO:0043023">
    <property type="term" value="F:ribosomal large subunit binding"/>
    <property type="evidence" value="ECO:0007669"/>
    <property type="project" value="InterPro"/>
</dbReference>
<evidence type="ECO:0000313" key="7">
    <source>
        <dbReference type="EMBL" id="KSW13082.1"/>
    </source>
</evidence>
<feature type="region of interest" description="Disordered" evidence="5">
    <location>
        <begin position="92"/>
        <end position="140"/>
    </location>
</feature>
<evidence type="ECO:0000256" key="5">
    <source>
        <dbReference type="SAM" id="MobiDB-lite"/>
    </source>
</evidence>
<dbReference type="InterPro" id="IPR025708">
    <property type="entry name" value="HSP15"/>
</dbReference>
<dbReference type="PIRSF" id="PIRSF016821">
    <property type="entry name" value="HSP15"/>
    <property type="match status" value="1"/>
</dbReference>
<dbReference type="Gene3D" id="3.10.290.10">
    <property type="entry name" value="RNA-binding S4 domain"/>
    <property type="match status" value="1"/>
</dbReference>
<dbReference type="OrthoDB" id="9797176at2"/>
<protein>
    <submittedName>
        <fullName evidence="7">Heat-shock protein</fullName>
    </submittedName>
</protein>
<comment type="similarity">
    <text evidence="1">Belongs to the HSP15 family.</text>
</comment>
<dbReference type="PROSITE" id="PS50889">
    <property type="entry name" value="S4"/>
    <property type="match status" value="1"/>
</dbReference>